<proteinExistence type="predicted"/>
<organism evidence="2 3">
    <name type="scientific">Aquisphaera giovannonii</name>
    <dbReference type="NCBI Taxonomy" id="406548"/>
    <lineage>
        <taxon>Bacteria</taxon>
        <taxon>Pseudomonadati</taxon>
        <taxon>Planctomycetota</taxon>
        <taxon>Planctomycetia</taxon>
        <taxon>Isosphaerales</taxon>
        <taxon>Isosphaeraceae</taxon>
        <taxon>Aquisphaera</taxon>
    </lineage>
</organism>
<dbReference type="KEGG" id="agv:OJF2_14310"/>
<accession>A0A5B9VYD7</accession>
<protein>
    <submittedName>
        <fullName evidence="2">Uncharacterized protein</fullName>
    </submittedName>
</protein>
<gene>
    <name evidence="2" type="ORF">OJF2_14310</name>
</gene>
<evidence type="ECO:0000256" key="1">
    <source>
        <dbReference type="SAM" id="MobiDB-lite"/>
    </source>
</evidence>
<evidence type="ECO:0000313" key="3">
    <source>
        <dbReference type="Proteomes" id="UP000324233"/>
    </source>
</evidence>
<reference evidence="2 3" key="1">
    <citation type="submission" date="2019-08" db="EMBL/GenBank/DDBJ databases">
        <title>Deep-cultivation of Planctomycetes and their phenomic and genomic characterization uncovers novel biology.</title>
        <authorList>
            <person name="Wiegand S."/>
            <person name="Jogler M."/>
            <person name="Boedeker C."/>
            <person name="Pinto D."/>
            <person name="Vollmers J."/>
            <person name="Rivas-Marin E."/>
            <person name="Kohn T."/>
            <person name="Peeters S.H."/>
            <person name="Heuer A."/>
            <person name="Rast P."/>
            <person name="Oberbeckmann S."/>
            <person name="Bunk B."/>
            <person name="Jeske O."/>
            <person name="Meyerdierks A."/>
            <person name="Storesund J.E."/>
            <person name="Kallscheuer N."/>
            <person name="Luecker S."/>
            <person name="Lage O.M."/>
            <person name="Pohl T."/>
            <person name="Merkel B.J."/>
            <person name="Hornburger P."/>
            <person name="Mueller R.-W."/>
            <person name="Bruemmer F."/>
            <person name="Labrenz M."/>
            <person name="Spormann A.M."/>
            <person name="Op den Camp H."/>
            <person name="Overmann J."/>
            <person name="Amann R."/>
            <person name="Jetten M.S.M."/>
            <person name="Mascher T."/>
            <person name="Medema M.H."/>
            <person name="Devos D.P."/>
            <person name="Kaster A.-K."/>
            <person name="Ovreas L."/>
            <person name="Rohde M."/>
            <person name="Galperin M.Y."/>
            <person name="Jogler C."/>
        </authorList>
    </citation>
    <scope>NUCLEOTIDE SEQUENCE [LARGE SCALE GENOMIC DNA]</scope>
    <source>
        <strain evidence="2 3">OJF2</strain>
    </source>
</reference>
<name>A0A5B9VYD7_9BACT</name>
<evidence type="ECO:0000313" key="2">
    <source>
        <dbReference type="EMBL" id="QEH32941.1"/>
    </source>
</evidence>
<dbReference type="Proteomes" id="UP000324233">
    <property type="component" value="Chromosome"/>
</dbReference>
<dbReference type="AlphaFoldDB" id="A0A5B9VYD7"/>
<dbReference type="EMBL" id="CP042997">
    <property type="protein sequence ID" value="QEH32941.1"/>
    <property type="molecule type" value="Genomic_DNA"/>
</dbReference>
<sequence length="209" mass="21733">MAECRQGTIEARLEGLEEANRSLAAECRRWRRGGFVALAGLAVLAAAGANGLTKVLEAEQFVLRDPAGRMRAALAIRPDGSPGLGLFDEKGRPRISMDVNPTGVAGVCLLDASGHPQAALAIRPDGTPGLGLFDPDGTPRLSLDIDAVGRPAAHLHGDDGRLRAALAIRPDGTPGLGLFDEQGNPSAALESKPREARPQAAARPEPPAH</sequence>
<keyword evidence="3" id="KW-1185">Reference proteome</keyword>
<feature type="region of interest" description="Disordered" evidence="1">
    <location>
        <begin position="171"/>
        <end position="209"/>
    </location>
</feature>